<dbReference type="RefSeq" id="WP_163604976.1">
    <property type="nucleotide sequence ID" value="NZ_JAABOO010000001.1"/>
</dbReference>
<dbReference type="EMBL" id="JAABOO010000001">
    <property type="protein sequence ID" value="NER11933.1"/>
    <property type="molecule type" value="Genomic_DNA"/>
</dbReference>
<dbReference type="Pfam" id="PF19578">
    <property type="entry name" value="DUF6090"/>
    <property type="match status" value="1"/>
</dbReference>
<accession>A0A6P0ULK3</accession>
<feature type="transmembrane region" description="Helical" evidence="1">
    <location>
        <begin position="12"/>
        <end position="31"/>
    </location>
</feature>
<keyword evidence="1" id="KW-1133">Transmembrane helix</keyword>
<comment type="caution">
    <text evidence="2">The sequence shown here is derived from an EMBL/GenBank/DDBJ whole genome shotgun (WGS) entry which is preliminary data.</text>
</comment>
<keyword evidence="1" id="KW-0812">Transmembrane</keyword>
<proteinExistence type="predicted"/>
<dbReference type="InterPro" id="IPR045749">
    <property type="entry name" value="DUF6090"/>
</dbReference>
<organism evidence="2 3">
    <name type="scientific">Leptobacterium flavescens</name>
    <dbReference type="NCBI Taxonomy" id="472055"/>
    <lineage>
        <taxon>Bacteria</taxon>
        <taxon>Pseudomonadati</taxon>
        <taxon>Bacteroidota</taxon>
        <taxon>Flavobacteriia</taxon>
        <taxon>Flavobacteriales</taxon>
        <taxon>Flavobacteriaceae</taxon>
        <taxon>Leptobacterium</taxon>
    </lineage>
</organism>
<protein>
    <submittedName>
        <fullName evidence="2">Uncharacterized protein</fullName>
    </submittedName>
</protein>
<keyword evidence="1" id="KW-0472">Membrane</keyword>
<sequence>MTNKKIKNYFSYAFGEVILVTVGILIALQIGKLAENIKKSEQEQVLLDNLLIDIRHDVRTLDSLAVHVDGVSRRLASVAFAKTPTEVLDVVQSARYDYMFQPQNGTFEEAKSIGSMGLIKNGPLRNRTFRYYLAVERNIFLNESSSFKYNHEFVTPQIDEKILASKEYFEVIGVPSQLPPLNMQEIIQDRKLTGALINRVKLLNSQIRAWQRLSAQAKDLVKQLETELGKEE</sequence>
<gene>
    <name evidence="2" type="ORF">GWK08_00640</name>
</gene>
<evidence type="ECO:0000256" key="1">
    <source>
        <dbReference type="SAM" id="Phobius"/>
    </source>
</evidence>
<reference evidence="2 3" key="1">
    <citation type="submission" date="2020-01" db="EMBL/GenBank/DDBJ databases">
        <title>Leptobacterium flavescens.</title>
        <authorList>
            <person name="Wang G."/>
        </authorList>
    </citation>
    <scope>NUCLEOTIDE SEQUENCE [LARGE SCALE GENOMIC DNA]</scope>
    <source>
        <strain evidence="2 3">KCTC 22160</strain>
    </source>
</reference>
<evidence type="ECO:0000313" key="2">
    <source>
        <dbReference type="EMBL" id="NER11933.1"/>
    </source>
</evidence>
<dbReference type="Proteomes" id="UP000468581">
    <property type="component" value="Unassembled WGS sequence"/>
</dbReference>
<evidence type="ECO:0000313" key="3">
    <source>
        <dbReference type="Proteomes" id="UP000468581"/>
    </source>
</evidence>
<keyword evidence="3" id="KW-1185">Reference proteome</keyword>
<name>A0A6P0ULK3_9FLAO</name>
<dbReference type="AlphaFoldDB" id="A0A6P0ULK3"/>